<dbReference type="GO" id="GO:0008061">
    <property type="term" value="F:chitin binding"/>
    <property type="evidence" value="ECO:0007669"/>
    <property type="project" value="InterPro"/>
</dbReference>
<sequence length="95" mass="10671">MRNLIICSLALAFVAFSLTEAATTTSSPPPTHYTPKPPRCPYPSDVITFLPFDGDCTKYWECYKGNSYLYQCPGGLWWHQTISVCDHPGDYCAQN</sequence>
<protein>
    <recommendedName>
        <fullName evidence="2">Chitin-binding type-2 domain-containing protein</fullName>
    </recommendedName>
</protein>
<keyword evidence="4" id="KW-1185">Reference proteome</keyword>
<dbReference type="STRING" id="7070.A0A139WM44"/>
<dbReference type="SUPFAM" id="SSF57625">
    <property type="entry name" value="Invertebrate chitin-binding proteins"/>
    <property type="match status" value="1"/>
</dbReference>
<gene>
    <name evidence="3" type="primary">AUGUSTUS-3.0.2_32297</name>
    <name evidence="3" type="ORF">TcasGA2_TC032297</name>
</gene>
<dbReference type="GO" id="GO:0005576">
    <property type="term" value="C:extracellular region"/>
    <property type="evidence" value="ECO:0007669"/>
    <property type="project" value="InterPro"/>
</dbReference>
<dbReference type="Gene3D" id="2.170.140.10">
    <property type="entry name" value="Chitin binding domain"/>
    <property type="match status" value="1"/>
</dbReference>
<dbReference type="OMA" id="NANCPIH"/>
<dbReference type="InterPro" id="IPR002557">
    <property type="entry name" value="Chitin-bd_dom"/>
</dbReference>
<proteinExistence type="predicted"/>
<organism evidence="3 4">
    <name type="scientific">Tribolium castaneum</name>
    <name type="common">Red flour beetle</name>
    <dbReference type="NCBI Taxonomy" id="7070"/>
    <lineage>
        <taxon>Eukaryota</taxon>
        <taxon>Metazoa</taxon>
        <taxon>Ecdysozoa</taxon>
        <taxon>Arthropoda</taxon>
        <taxon>Hexapoda</taxon>
        <taxon>Insecta</taxon>
        <taxon>Pterygota</taxon>
        <taxon>Neoptera</taxon>
        <taxon>Endopterygota</taxon>
        <taxon>Coleoptera</taxon>
        <taxon>Polyphaga</taxon>
        <taxon>Cucujiformia</taxon>
        <taxon>Tenebrionidae</taxon>
        <taxon>Tenebrionidae incertae sedis</taxon>
        <taxon>Tribolium</taxon>
    </lineage>
</organism>
<dbReference type="EMBL" id="KQ971318">
    <property type="protein sequence ID" value="KYB28956.1"/>
    <property type="molecule type" value="Genomic_DNA"/>
</dbReference>
<feature type="chain" id="PRO_5007300267" description="Chitin-binding type-2 domain-containing protein" evidence="1">
    <location>
        <begin position="22"/>
        <end position="95"/>
    </location>
</feature>
<evidence type="ECO:0000259" key="2">
    <source>
        <dbReference type="PROSITE" id="PS50940"/>
    </source>
</evidence>
<dbReference type="InParanoid" id="A0A139WM44"/>
<reference evidence="3 4" key="2">
    <citation type="journal article" date="2010" name="Nucleic Acids Res.">
        <title>BeetleBase in 2010: revisions to provide comprehensive genomic information for Tribolium castaneum.</title>
        <authorList>
            <person name="Kim H.S."/>
            <person name="Murphy T."/>
            <person name="Xia J."/>
            <person name="Caragea D."/>
            <person name="Park Y."/>
            <person name="Beeman R.W."/>
            <person name="Lorenzen M.D."/>
            <person name="Butcher S."/>
            <person name="Manak J.R."/>
            <person name="Brown S.J."/>
        </authorList>
    </citation>
    <scope>GENOME REANNOTATION</scope>
    <source>
        <strain evidence="3 4">Georgia GA2</strain>
    </source>
</reference>
<feature type="signal peptide" evidence="1">
    <location>
        <begin position="1"/>
        <end position="21"/>
    </location>
</feature>
<dbReference type="InterPro" id="IPR036508">
    <property type="entry name" value="Chitin-bd_dom_sf"/>
</dbReference>
<dbReference type="SMART" id="SM00494">
    <property type="entry name" value="ChtBD2"/>
    <property type="match status" value="1"/>
</dbReference>
<feature type="domain" description="Chitin-binding type-2" evidence="2">
    <location>
        <begin position="37"/>
        <end position="94"/>
    </location>
</feature>
<reference evidence="3 4" key="1">
    <citation type="journal article" date="2008" name="Nature">
        <title>The genome of the model beetle and pest Tribolium castaneum.</title>
        <authorList>
            <consortium name="Tribolium Genome Sequencing Consortium"/>
            <person name="Richards S."/>
            <person name="Gibbs R.A."/>
            <person name="Weinstock G.M."/>
            <person name="Brown S.J."/>
            <person name="Denell R."/>
            <person name="Beeman R.W."/>
            <person name="Gibbs R."/>
            <person name="Beeman R.W."/>
            <person name="Brown S.J."/>
            <person name="Bucher G."/>
            <person name="Friedrich M."/>
            <person name="Grimmelikhuijzen C.J."/>
            <person name="Klingler M."/>
            <person name="Lorenzen M."/>
            <person name="Richards S."/>
            <person name="Roth S."/>
            <person name="Schroder R."/>
            <person name="Tautz D."/>
            <person name="Zdobnov E.M."/>
            <person name="Muzny D."/>
            <person name="Gibbs R.A."/>
            <person name="Weinstock G.M."/>
            <person name="Attaway T."/>
            <person name="Bell S."/>
            <person name="Buhay C.J."/>
            <person name="Chandrabose M.N."/>
            <person name="Chavez D."/>
            <person name="Clerk-Blankenburg K.P."/>
            <person name="Cree A."/>
            <person name="Dao M."/>
            <person name="Davis C."/>
            <person name="Chacko J."/>
            <person name="Dinh H."/>
            <person name="Dugan-Rocha S."/>
            <person name="Fowler G."/>
            <person name="Garner T.T."/>
            <person name="Garnes J."/>
            <person name="Gnirke A."/>
            <person name="Hawes A."/>
            <person name="Hernandez J."/>
            <person name="Hines S."/>
            <person name="Holder M."/>
            <person name="Hume J."/>
            <person name="Jhangiani S.N."/>
            <person name="Joshi V."/>
            <person name="Khan Z.M."/>
            <person name="Jackson L."/>
            <person name="Kovar C."/>
            <person name="Kowis A."/>
            <person name="Lee S."/>
            <person name="Lewis L.R."/>
            <person name="Margolis J."/>
            <person name="Morgan M."/>
            <person name="Nazareth L.V."/>
            <person name="Nguyen N."/>
            <person name="Okwuonu G."/>
            <person name="Parker D."/>
            <person name="Richards S."/>
            <person name="Ruiz S.J."/>
            <person name="Santibanez J."/>
            <person name="Savard J."/>
            <person name="Scherer S.E."/>
            <person name="Schneider B."/>
            <person name="Sodergren E."/>
            <person name="Tautz D."/>
            <person name="Vattahil S."/>
            <person name="Villasana D."/>
            <person name="White C.S."/>
            <person name="Wright R."/>
            <person name="Park Y."/>
            <person name="Beeman R.W."/>
            <person name="Lord J."/>
            <person name="Oppert B."/>
            <person name="Lorenzen M."/>
            <person name="Brown S."/>
            <person name="Wang L."/>
            <person name="Savard J."/>
            <person name="Tautz D."/>
            <person name="Richards S."/>
            <person name="Weinstock G."/>
            <person name="Gibbs R.A."/>
            <person name="Liu Y."/>
            <person name="Worley K."/>
            <person name="Weinstock G."/>
            <person name="Elsik C.G."/>
            <person name="Reese J.T."/>
            <person name="Elhaik E."/>
            <person name="Landan G."/>
            <person name="Graur D."/>
            <person name="Arensburger P."/>
            <person name="Atkinson P."/>
            <person name="Beeman R.W."/>
            <person name="Beidler J."/>
            <person name="Brown S.J."/>
            <person name="Demuth J.P."/>
            <person name="Drury D.W."/>
            <person name="Du Y.Z."/>
            <person name="Fujiwara H."/>
            <person name="Lorenzen M."/>
            <person name="Maselli V."/>
            <person name="Osanai M."/>
            <person name="Park Y."/>
            <person name="Robertson H.M."/>
            <person name="Tu Z."/>
            <person name="Wang J.J."/>
            <person name="Wang S."/>
            <person name="Richards S."/>
            <person name="Song H."/>
            <person name="Zhang L."/>
            <person name="Sodergren E."/>
            <person name="Werner D."/>
            <person name="Stanke M."/>
            <person name="Morgenstern B."/>
            <person name="Solovyev V."/>
            <person name="Kosarev P."/>
            <person name="Brown G."/>
            <person name="Chen H.C."/>
            <person name="Ermolaeva O."/>
            <person name="Hlavina W."/>
            <person name="Kapustin Y."/>
            <person name="Kiryutin B."/>
            <person name="Kitts P."/>
            <person name="Maglott D."/>
            <person name="Pruitt K."/>
            <person name="Sapojnikov V."/>
            <person name="Souvorov A."/>
            <person name="Mackey A.J."/>
            <person name="Waterhouse R.M."/>
            <person name="Wyder S."/>
            <person name="Zdobnov E.M."/>
            <person name="Zdobnov E.M."/>
            <person name="Wyder S."/>
            <person name="Kriventseva E.V."/>
            <person name="Kadowaki T."/>
            <person name="Bork P."/>
            <person name="Aranda M."/>
            <person name="Bao R."/>
            <person name="Beermann A."/>
            <person name="Berns N."/>
            <person name="Bolognesi R."/>
            <person name="Bonneton F."/>
            <person name="Bopp D."/>
            <person name="Brown S.J."/>
            <person name="Bucher G."/>
            <person name="Butts T."/>
            <person name="Chaumot A."/>
            <person name="Denell R.E."/>
            <person name="Ferrier D.E."/>
            <person name="Friedrich M."/>
            <person name="Gordon C.M."/>
            <person name="Jindra M."/>
            <person name="Klingler M."/>
            <person name="Lan Q."/>
            <person name="Lattorff H.M."/>
            <person name="Laudet V."/>
            <person name="von Levetsow C."/>
            <person name="Liu Z."/>
            <person name="Lutz R."/>
            <person name="Lynch J.A."/>
            <person name="da Fonseca R.N."/>
            <person name="Posnien N."/>
            <person name="Reuter R."/>
            <person name="Roth S."/>
            <person name="Savard J."/>
            <person name="Schinko J.B."/>
            <person name="Schmitt C."/>
            <person name="Schoppmeier M."/>
            <person name="Schroder R."/>
            <person name="Shippy T.D."/>
            <person name="Simonnet F."/>
            <person name="Marques-Souza H."/>
            <person name="Tautz D."/>
            <person name="Tomoyasu Y."/>
            <person name="Trauner J."/>
            <person name="Van der Zee M."/>
            <person name="Vervoort M."/>
            <person name="Wittkopp N."/>
            <person name="Wimmer E.A."/>
            <person name="Yang X."/>
            <person name="Jones A.K."/>
            <person name="Sattelle D.B."/>
            <person name="Ebert P.R."/>
            <person name="Nelson D."/>
            <person name="Scott J.G."/>
            <person name="Beeman R.W."/>
            <person name="Muthukrishnan S."/>
            <person name="Kramer K.J."/>
            <person name="Arakane Y."/>
            <person name="Beeman R.W."/>
            <person name="Zhu Q."/>
            <person name="Hogenkamp D."/>
            <person name="Dixit R."/>
            <person name="Oppert B."/>
            <person name="Jiang H."/>
            <person name="Zou Z."/>
            <person name="Marshall J."/>
            <person name="Elpidina E."/>
            <person name="Vinokurov K."/>
            <person name="Oppert C."/>
            <person name="Zou Z."/>
            <person name="Evans J."/>
            <person name="Lu Z."/>
            <person name="Zhao P."/>
            <person name="Sumathipala N."/>
            <person name="Altincicek B."/>
            <person name="Vilcinskas A."/>
            <person name="Williams M."/>
            <person name="Hultmark D."/>
            <person name="Hetru C."/>
            <person name="Jiang H."/>
            <person name="Grimmelikhuijzen C.J."/>
            <person name="Hauser F."/>
            <person name="Cazzamali G."/>
            <person name="Williamson M."/>
            <person name="Park Y."/>
            <person name="Li B."/>
            <person name="Tanaka Y."/>
            <person name="Predel R."/>
            <person name="Neupert S."/>
            <person name="Schachtner J."/>
            <person name="Verleyen P."/>
            <person name="Raible F."/>
            <person name="Bork P."/>
            <person name="Friedrich M."/>
            <person name="Walden K.K."/>
            <person name="Robertson H.M."/>
            <person name="Angeli S."/>
            <person name="Foret S."/>
            <person name="Bucher G."/>
            <person name="Schuetz S."/>
            <person name="Maleszka R."/>
            <person name="Wimmer E.A."/>
            <person name="Beeman R.W."/>
            <person name="Lorenzen M."/>
            <person name="Tomoyasu Y."/>
            <person name="Miller S.C."/>
            <person name="Grossmann D."/>
            <person name="Bucher G."/>
        </authorList>
    </citation>
    <scope>NUCLEOTIDE SEQUENCE [LARGE SCALE GENOMIC DNA]</scope>
    <source>
        <strain evidence="3 4">Georgia GA2</strain>
    </source>
</reference>
<dbReference type="OrthoDB" id="9987187at2759"/>
<accession>A0A139WM44</accession>
<evidence type="ECO:0000313" key="4">
    <source>
        <dbReference type="Proteomes" id="UP000007266"/>
    </source>
</evidence>
<dbReference type="PROSITE" id="PS50940">
    <property type="entry name" value="CHIT_BIND_II"/>
    <property type="match status" value="1"/>
</dbReference>
<dbReference type="KEGG" id="tca:103312222"/>
<dbReference type="AlphaFoldDB" id="A0A139WM44"/>
<name>A0A139WM44_TRICA</name>
<evidence type="ECO:0000256" key="1">
    <source>
        <dbReference type="SAM" id="SignalP"/>
    </source>
</evidence>
<evidence type="ECO:0000313" key="3">
    <source>
        <dbReference type="EMBL" id="KYB28956.1"/>
    </source>
</evidence>
<keyword evidence="1" id="KW-0732">Signal</keyword>
<dbReference type="Proteomes" id="UP000007266">
    <property type="component" value="Linkage group 3"/>
</dbReference>
<dbReference type="Pfam" id="PF01607">
    <property type="entry name" value="CBM_14"/>
    <property type="match status" value="1"/>
</dbReference>